<organism evidence="2">
    <name type="scientific">marine metagenome</name>
    <dbReference type="NCBI Taxonomy" id="408172"/>
    <lineage>
        <taxon>unclassified sequences</taxon>
        <taxon>metagenomes</taxon>
        <taxon>ecological metagenomes</taxon>
    </lineage>
</organism>
<sequence>YPNPFNPTTTIMYDIGLMDGLSQNLSIHIYNLLGQHVRALVENKDQIGQFKVQWNGRDKFGQHMASGVYFIQLTTQTGIVKNKKMMLLK</sequence>
<gene>
    <name evidence="2" type="ORF">METZ01_LOCUS466213</name>
</gene>
<protein>
    <recommendedName>
        <fullName evidence="1">FlgD/Vpr Ig-like domain-containing protein</fullName>
    </recommendedName>
</protein>
<dbReference type="AlphaFoldDB" id="A0A383B0R7"/>
<dbReference type="InterPro" id="IPR025965">
    <property type="entry name" value="FlgD/Vpr_Ig-like"/>
</dbReference>
<dbReference type="Pfam" id="PF13860">
    <property type="entry name" value="FlgD_ig"/>
    <property type="match status" value="1"/>
</dbReference>
<proteinExistence type="predicted"/>
<accession>A0A383B0R7</accession>
<evidence type="ECO:0000259" key="1">
    <source>
        <dbReference type="Pfam" id="PF13860"/>
    </source>
</evidence>
<dbReference type="EMBL" id="UINC01196374">
    <property type="protein sequence ID" value="SVE13359.1"/>
    <property type="molecule type" value="Genomic_DNA"/>
</dbReference>
<dbReference type="InterPro" id="IPR026444">
    <property type="entry name" value="Secre_tail"/>
</dbReference>
<feature type="non-terminal residue" evidence="2">
    <location>
        <position position="1"/>
    </location>
</feature>
<name>A0A383B0R7_9ZZZZ</name>
<feature type="domain" description="FlgD/Vpr Ig-like" evidence="1">
    <location>
        <begin position="22"/>
        <end position="77"/>
    </location>
</feature>
<dbReference type="Gene3D" id="2.60.40.4070">
    <property type="match status" value="1"/>
</dbReference>
<dbReference type="NCBIfam" id="TIGR04183">
    <property type="entry name" value="Por_Secre_tail"/>
    <property type="match status" value="1"/>
</dbReference>
<reference evidence="2" key="1">
    <citation type="submission" date="2018-05" db="EMBL/GenBank/DDBJ databases">
        <authorList>
            <person name="Lanie J.A."/>
            <person name="Ng W.-L."/>
            <person name="Kazmierczak K.M."/>
            <person name="Andrzejewski T.M."/>
            <person name="Davidsen T.M."/>
            <person name="Wayne K.J."/>
            <person name="Tettelin H."/>
            <person name="Glass J.I."/>
            <person name="Rusch D."/>
            <person name="Podicherti R."/>
            <person name="Tsui H.-C.T."/>
            <person name="Winkler M.E."/>
        </authorList>
    </citation>
    <scope>NUCLEOTIDE SEQUENCE</scope>
</reference>
<evidence type="ECO:0000313" key="2">
    <source>
        <dbReference type="EMBL" id="SVE13359.1"/>
    </source>
</evidence>